<organism evidence="2 3">
    <name type="scientific">Amborella trichopoda</name>
    <dbReference type="NCBI Taxonomy" id="13333"/>
    <lineage>
        <taxon>Eukaryota</taxon>
        <taxon>Viridiplantae</taxon>
        <taxon>Streptophyta</taxon>
        <taxon>Embryophyta</taxon>
        <taxon>Tracheophyta</taxon>
        <taxon>Spermatophyta</taxon>
        <taxon>Magnoliopsida</taxon>
        <taxon>Amborellales</taxon>
        <taxon>Amborellaceae</taxon>
        <taxon>Amborella</taxon>
    </lineage>
</organism>
<dbReference type="InterPro" id="IPR013201">
    <property type="entry name" value="Prot_inhib_I29"/>
</dbReference>
<dbReference type="Pfam" id="PF08246">
    <property type="entry name" value="Inhibitor_I29"/>
    <property type="match status" value="1"/>
</dbReference>
<evidence type="ECO:0000313" key="2">
    <source>
        <dbReference type="EMBL" id="ERN10037.1"/>
    </source>
</evidence>
<dbReference type="EMBL" id="KI392979">
    <property type="protein sequence ID" value="ERN10037.1"/>
    <property type="molecule type" value="Genomic_DNA"/>
</dbReference>
<protein>
    <recommendedName>
        <fullName evidence="1">Cathepsin propeptide inhibitor domain-containing protein</fullName>
    </recommendedName>
</protein>
<dbReference type="Proteomes" id="UP000017836">
    <property type="component" value="Unassembled WGS sequence"/>
</dbReference>
<dbReference type="HOGENOM" id="CLU_2389121_0_0_1"/>
<gene>
    <name evidence="2" type="ORF">AMTR_s00013p00247500</name>
</gene>
<dbReference type="Gene3D" id="1.10.287.2250">
    <property type="match status" value="1"/>
</dbReference>
<dbReference type="SUPFAM" id="SSF54001">
    <property type="entry name" value="Cysteine proteinases"/>
    <property type="match status" value="1"/>
</dbReference>
<evidence type="ECO:0000313" key="3">
    <source>
        <dbReference type="Proteomes" id="UP000017836"/>
    </source>
</evidence>
<dbReference type="InterPro" id="IPR038765">
    <property type="entry name" value="Papain-like_cys_pep_sf"/>
</dbReference>
<evidence type="ECO:0000259" key="1">
    <source>
        <dbReference type="Pfam" id="PF08246"/>
    </source>
</evidence>
<accession>W1PJ69</accession>
<feature type="domain" description="Cathepsin propeptide inhibitor" evidence="1">
    <location>
        <begin position="29"/>
        <end position="56"/>
    </location>
</feature>
<name>W1PJ69_AMBTC</name>
<proteinExistence type="predicted"/>
<dbReference type="Gramene" id="ERN10037">
    <property type="protein sequence ID" value="ERN10037"/>
    <property type="gene ID" value="AMTR_s00013p00247500"/>
</dbReference>
<sequence length="94" mass="10775">MDEGENHQSTKVFEITWTILLRITWSILHIDQHNANGNSTYNLGLNKFDDLTNEEYRARYLGVRNKDVGRELVDKMQGMDSGIRGLVSLVIATH</sequence>
<reference evidence="3" key="1">
    <citation type="journal article" date="2013" name="Science">
        <title>The Amborella genome and the evolution of flowering plants.</title>
        <authorList>
            <consortium name="Amborella Genome Project"/>
        </authorList>
    </citation>
    <scope>NUCLEOTIDE SEQUENCE [LARGE SCALE GENOMIC DNA]</scope>
</reference>
<dbReference type="AlphaFoldDB" id="W1PJ69"/>
<keyword evidence="3" id="KW-1185">Reference proteome</keyword>